<dbReference type="Proteomes" id="UP000076871">
    <property type="component" value="Unassembled WGS sequence"/>
</dbReference>
<sequence length="100" mass="10793">CAVLLHELEKLRPLGLGDAIGGNDADFVMVPVLEKSESGSGLPDNARAQRIYKTAAEEEGVVVRYRGGELGCESCLRITVGSAEENVVALRKLEELLRKL</sequence>
<dbReference type="RefSeq" id="XP_040768033.1">
    <property type="nucleotide sequence ID" value="XM_040912075.1"/>
</dbReference>
<dbReference type="InterPro" id="IPR004839">
    <property type="entry name" value="Aminotransferase_I/II_large"/>
</dbReference>
<evidence type="ECO:0000313" key="2">
    <source>
        <dbReference type="EMBL" id="KZT10293.1"/>
    </source>
</evidence>
<keyword evidence="3" id="KW-1185">Reference proteome</keyword>
<dbReference type="InParanoid" id="A0A165GFX3"/>
<dbReference type="STRING" id="1314785.A0A165GFX3"/>
<dbReference type="EMBL" id="KV427609">
    <property type="protein sequence ID" value="KZT10293.1"/>
    <property type="molecule type" value="Genomic_DNA"/>
</dbReference>
<dbReference type="AlphaFoldDB" id="A0A165GFX3"/>
<feature type="domain" description="Aminotransferase class I/classII large" evidence="1">
    <location>
        <begin position="11"/>
        <end position="92"/>
    </location>
</feature>
<dbReference type="InterPro" id="IPR015424">
    <property type="entry name" value="PyrdxlP-dep_Trfase"/>
</dbReference>
<gene>
    <name evidence="2" type="ORF">LAESUDRAFT_755801</name>
</gene>
<dbReference type="Gene3D" id="3.90.1150.10">
    <property type="entry name" value="Aspartate Aminotransferase, domain 1"/>
    <property type="match status" value="1"/>
</dbReference>
<protein>
    <recommendedName>
        <fullName evidence="1">Aminotransferase class I/classII large domain-containing protein</fullName>
    </recommendedName>
</protein>
<dbReference type="Pfam" id="PF00155">
    <property type="entry name" value="Aminotran_1_2"/>
    <property type="match status" value="1"/>
</dbReference>
<evidence type="ECO:0000313" key="3">
    <source>
        <dbReference type="Proteomes" id="UP000076871"/>
    </source>
</evidence>
<organism evidence="2 3">
    <name type="scientific">Laetiporus sulphureus 93-53</name>
    <dbReference type="NCBI Taxonomy" id="1314785"/>
    <lineage>
        <taxon>Eukaryota</taxon>
        <taxon>Fungi</taxon>
        <taxon>Dikarya</taxon>
        <taxon>Basidiomycota</taxon>
        <taxon>Agaricomycotina</taxon>
        <taxon>Agaricomycetes</taxon>
        <taxon>Polyporales</taxon>
        <taxon>Laetiporus</taxon>
    </lineage>
</organism>
<dbReference type="InterPro" id="IPR015422">
    <property type="entry name" value="PyrdxlP-dep_Trfase_small"/>
</dbReference>
<proteinExistence type="predicted"/>
<reference evidence="2 3" key="1">
    <citation type="journal article" date="2016" name="Mol. Biol. Evol.">
        <title>Comparative Genomics of Early-Diverging Mushroom-Forming Fungi Provides Insights into the Origins of Lignocellulose Decay Capabilities.</title>
        <authorList>
            <person name="Nagy L.G."/>
            <person name="Riley R."/>
            <person name="Tritt A."/>
            <person name="Adam C."/>
            <person name="Daum C."/>
            <person name="Floudas D."/>
            <person name="Sun H."/>
            <person name="Yadav J.S."/>
            <person name="Pangilinan J."/>
            <person name="Larsson K.H."/>
            <person name="Matsuura K."/>
            <person name="Barry K."/>
            <person name="Labutti K."/>
            <person name="Kuo R."/>
            <person name="Ohm R.A."/>
            <person name="Bhattacharya S.S."/>
            <person name="Shirouzu T."/>
            <person name="Yoshinaga Y."/>
            <person name="Martin F.M."/>
            <person name="Grigoriev I.V."/>
            <person name="Hibbett D.S."/>
        </authorList>
    </citation>
    <scope>NUCLEOTIDE SEQUENCE [LARGE SCALE GENOMIC DNA]</scope>
    <source>
        <strain evidence="2 3">93-53</strain>
    </source>
</reference>
<feature type="non-terminal residue" evidence="2">
    <location>
        <position position="1"/>
    </location>
</feature>
<dbReference type="GO" id="GO:0030170">
    <property type="term" value="F:pyridoxal phosphate binding"/>
    <property type="evidence" value="ECO:0007669"/>
    <property type="project" value="InterPro"/>
</dbReference>
<name>A0A165GFX3_9APHY</name>
<dbReference type="GeneID" id="63829103"/>
<accession>A0A165GFX3</accession>
<dbReference type="SUPFAM" id="SSF53383">
    <property type="entry name" value="PLP-dependent transferases"/>
    <property type="match status" value="1"/>
</dbReference>
<evidence type="ECO:0000259" key="1">
    <source>
        <dbReference type="Pfam" id="PF00155"/>
    </source>
</evidence>
<dbReference type="OrthoDB" id="2803738at2759"/>